<dbReference type="Proteomes" id="UP000326565">
    <property type="component" value="Unassembled WGS sequence"/>
</dbReference>
<keyword evidence="1" id="KW-1133">Transmembrane helix</keyword>
<accession>A0A5N5WY17</accession>
<keyword evidence="1" id="KW-0472">Membrane</keyword>
<keyword evidence="3" id="KW-1185">Reference proteome</keyword>
<reference evidence="2 3" key="1">
    <citation type="submission" date="2019-04" db="EMBL/GenBank/DDBJ databases">
        <title>Friends and foes A comparative genomics study of 23 Aspergillus species from section Flavi.</title>
        <authorList>
            <consortium name="DOE Joint Genome Institute"/>
            <person name="Kjaerbolling I."/>
            <person name="Vesth T."/>
            <person name="Frisvad J.C."/>
            <person name="Nybo J.L."/>
            <person name="Theobald S."/>
            <person name="Kildgaard S."/>
            <person name="Isbrandt T."/>
            <person name="Kuo A."/>
            <person name="Sato A."/>
            <person name="Lyhne E.K."/>
            <person name="Kogle M.E."/>
            <person name="Wiebenga A."/>
            <person name="Kun R.S."/>
            <person name="Lubbers R.J."/>
            <person name="Makela M.R."/>
            <person name="Barry K."/>
            <person name="Chovatia M."/>
            <person name="Clum A."/>
            <person name="Daum C."/>
            <person name="Haridas S."/>
            <person name="He G."/>
            <person name="LaButti K."/>
            <person name="Lipzen A."/>
            <person name="Mondo S."/>
            <person name="Riley R."/>
            <person name="Salamov A."/>
            <person name="Simmons B.A."/>
            <person name="Magnuson J.K."/>
            <person name="Henrissat B."/>
            <person name="Mortensen U.H."/>
            <person name="Larsen T.O."/>
            <person name="Devries R.P."/>
            <person name="Grigoriev I.V."/>
            <person name="Machida M."/>
            <person name="Baker S.E."/>
            <person name="Andersen M.R."/>
        </authorList>
    </citation>
    <scope>NUCLEOTIDE SEQUENCE [LARGE SCALE GENOMIC DNA]</scope>
    <source>
        <strain evidence="2 3">CBS 151.66</strain>
    </source>
</reference>
<dbReference type="AlphaFoldDB" id="A0A5N5WY17"/>
<evidence type="ECO:0000313" key="3">
    <source>
        <dbReference type="Proteomes" id="UP000326565"/>
    </source>
</evidence>
<feature type="transmembrane region" description="Helical" evidence="1">
    <location>
        <begin position="23"/>
        <end position="44"/>
    </location>
</feature>
<organism evidence="2 3">
    <name type="scientific">Aspergillus leporis</name>
    <dbReference type="NCBI Taxonomy" id="41062"/>
    <lineage>
        <taxon>Eukaryota</taxon>
        <taxon>Fungi</taxon>
        <taxon>Dikarya</taxon>
        <taxon>Ascomycota</taxon>
        <taxon>Pezizomycotina</taxon>
        <taxon>Eurotiomycetes</taxon>
        <taxon>Eurotiomycetidae</taxon>
        <taxon>Eurotiales</taxon>
        <taxon>Aspergillaceae</taxon>
        <taxon>Aspergillus</taxon>
        <taxon>Aspergillus subgen. Circumdati</taxon>
    </lineage>
</organism>
<name>A0A5N5WY17_9EURO</name>
<gene>
    <name evidence="2" type="ORF">BDV29DRAFT_175337</name>
</gene>
<evidence type="ECO:0000256" key="1">
    <source>
        <dbReference type="SAM" id="Phobius"/>
    </source>
</evidence>
<proteinExistence type="predicted"/>
<evidence type="ECO:0000313" key="2">
    <source>
        <dbReference type="EMBL" id="KAB8073446.1"/>
    </source>
</evidence>
<dbReference type="EMBL" id="ML732226">
    <property type="protein sequence ID" value="KAB8073446.1"/>
    <property type="molecule type" value="Genomic_DNA"/>
</dbReference>
<protein>
    <submittedName>
        <fullName evidence="2">Uncharacterized protein</fullName>
    </submittedName>
</protein>
<sequence>MNTSPRDLLPSSNSVCIKSKPTFLQAFTILIFSAMVIYNLALVFHVSKYPGTRVQIVQSVCSSCSTS</sequence>
<keyword evidence="1" id="KW-0812">Transmembrane</keyword>